<name>A0ABY4W4F1_9PROT</name>
<gene>
    <name evidence="3" type="ORF">NBZ79_01825</name>
</gene>
<dbReference type="EMBL" id="CP098747">
    <property type="protein sequence ID" value="USG61711.1"/>
    <property type="molecule type" value="Genomic_DNA"/>
</dbReference>
<feature type="transmembrane region" description="Helical" evidence="1">
    <location>
        <begin position="141"/>
        <end position="162"/>
    </location>
</feature>
<evidence type="ECO:0000259" key="2">
    <source>
        <dbReference type="Pfam" id="PF00487"/>
    </source>
</evidence>
<dbReference type="InterPro" id="IPR005804">
    <property type="entry name" value="FA_desaturase_dom"/>
</dbReference>
<protein>
    <submittedName>
        <fullName evidence="3">Fatty acid desaturase</fullName>
        <ecNumber evidence="3">1.14.19.-</ecNumber>
    </submittedName>
</protein>
<feature type="transmembrane region" description="Helical" evidence="1">
    <location>
        <begin position="168"/>
        <end position="187"/>
    </location>
</feature>
<evidence type="ECO:0000313" key="4">
    <source>
        <dbReference type="Proteomes" id="UP001056291"/>
    </source>
</evidence>
<dbReference type="RefSeq" id="WP_251934894.1">
    <property type="nucleotide sequence ID" value="NZ_CP098747.1"/>
</dbReference>
<dbReference type="Pfam" id="PF00487">
    <property type="entry name" value="FA_desaturase"/>
    <property type="match status" value="1"/>
</dbReference>
<dbReference type="GO" id="GO:0016491">
    <property type="term" value="F:oxidoreductase activity"/>
    <property type="evidence" value="ECO:0007669"/>
    <property type="project" value="UniProtKB-KW"/>
</dbReference>
<evidence type="ECO:0000313" key="3">
    <source>
        <dbReference type="EMBL" id="USG61711.1"/>
    </source>
</evidence>
<keyword evidence="1" id="KW-0472">Membrane</keyword>
<evidence type="ECO:0000256" key="1">
    <source>
        <dbReference type="SAM" id="Phobius"/>
    </source>
</evidence>
<organism evidence="3 4">
    <name type="scientific">Sneathiella marina</name>
    <dbReference type="NCBI Taxonomy" id="2950108"/>
    <lineage>
        <taxon>Bacteria</taxon>
        <taxon>Pseudomonadati</taxon>
        <taxon>Pseudomonadota</taxon>
        <taxon>Alphaproteobacteria</taxon>
        <taxon>Sneathiellales</taxon>
        <taxon>Sneathiellaceae</taxon>
        <taxon>Sneathiella</taxon>
    </lineage>
</organism>
<keyword evidence="1" id="KW-1133">Transmembrane helix</keyword>
<sequence length="282" mass="32444">MWGAIVFASVQIPGWLLFMALIPVITLHSSLQHECIHGHPFESQVINDILAFMPMGLFLPYLRYKELHLAHHQKASITDPLEDPESWYLTADQWQNTPKPLKMLLQVNNTLLGRFVLGPLLGTGRMVLGDISKMRQGNKQLVLMWTSHLFTCAVLLSILGAFGHVSLLMYFAAAYVGMSILMIRTYLEHQSHPSMRARSVIIEDRGLLSYLFLNNNLHAIHHAYPTVAWYQLPGLFRKNREQFLSLNRGYRFGTYGDVIRQYAWVRKEPVIFPNKTRQNRDG</sequence>
<keyword evidence="3" id="KW-0560">Oxidoreductase</keyword>
<keyword evidence="1" id="KW-0812">Transmembrane</keyword>
<dbReference type="EC" id="1.14.19.-" evidence="3"/>
<feature type="domain" description="Fatty acid desaturase" evidence="2">
    <location>
        <begin position="14"/>
        <end position="251"/>
    </location>
</feature>
<reference evidence="3" key="1">
    <citation type="submission" date="2022-06" db="EMBL/GenBank/DDBJ databases">
        <title>Sneathiella actinostolidae sp. nov., isolated from a sea anemonein the Western Pacific Ocean.</title>
        <authorList>
            <person name="Wei M.J."/>
        </authorList>
    </citation>
    <scope>NUCLEOTIDE SEQUENCE</scope>
    <source>
        <strain evidence="3">PHK-P5</strain>
    </source>
</reference>
<feature type="transmembrane region" description="Helical" evidence="1">
    <location>
        <begin position="111"/>
        <end position="129"/>
    </location>
</feature>
<feature type="transmembrane region" description="Helical" evidence="1">
    <location>
        <begin position="6"/>
        <end position="25"/>
    </location>
</feature>
<dbReference type="Proteomes" id="UP001056291">
    <property type="component" value="Chromosome"/>
</dbReference>
<accession>A0ABY4W4F1</accession>
<keyword evidence="4" id="KW-1185">Reference proteome</keyword>
<proteinExistence type="predicted"/>